<proteinExistence type="predicted"/>
<keyword evidence="1" id="KW-0479">Metal-binding</keyword>
<keyword evidence="5" id="KW-1185">Reference proteome</keyword>
<accession>A0ABQ9NXP0</accession>
<dbReference type="EMBL" id="JAPDRL010000014">
    <property type="protein sequence ID" value="KAJ9667157.1"/>
    <property type="molecule type" value="Genomic_DNA"/>
</dbReference>
<feature type="domain" description="C2H2-type" evidence="3">
    <location>
        <begin position="391"/>
        <end position="424"/>
    </location>
</feature>
<evidence type="ECO:0000313" key="4">
    <source>
        <dbReference type="EMBL" id="KAJ9667157.1"/>
    </source>
</evidence>
<feature type="compositionally biased region" description="Polar residues" evidence="2">
    <location>
        <begin position="182"/>
        <end position="196"/>
    </location>
</feature>
<dbReference type="PROSITE" id="PS50157">
    <property type="entry name" value="ZINC_FINGER_C2H2_2"/>
    <property type="match status" value="1"/>
</dbReference>
<dbReference type="Gene3D" id="3.30.160.60">
    <property type="entry name" value="Classic Zinc Finger"/>
    <property type="match status" value="1"/>
</dbReference>
<evidence type="ECO:0000313" key="5">
    <source>
        <dbReference type="Proteomes" id="UP001172684"/>
    </source>
</evidence>
<evidence type="ECO:0000256" key="1">
    <source>
        <dbReference type="PROSITE-ProRule" id="PRU00042"/>
    </source>
</evidence>
<keyword evidence="1" id="KW-0863">Zinc-finger</keyword>
<comment type="caution">
    <text evidence="4">The sequence shown here is derived from an EMBL/GenBank/DDBJ whole genome shotgun (WGS) entry which is preliminary data.</text>
</comment>
<dbReference type="Proteomes" id="UP001172684">
    <property type="component" value="Unassembled WGS sequence"/>
</dbReference>
<name>A0ABQ9NXP0_9PEZI</name>
<reference evidence="4" key="1">
    <citation type="submission" date="2022-10" db="EMBL/GenBank/DDBJ databases">
        <title>Culturing micro-colonial fungi from biological soil crusts in the Mojave desert and describing Neophaeococcomyces mojavensis, and introducing the new genera and species Taxawa tesnikishii.</title>
        <authorList>
            <person name="Kurbessoian T."/>
            <person name="Stajich J.E."/>
        </authorList>
    </citation>
    <scope>NUCLEOTIDE SEQUENCE</scope>
    <source>
        <strain evidence="4">TK_1</strain>
    </source>
</reference>
<organism evidence="4 5">
    <name type="scientific">Coniosporium apollinis</name>
    <dbReference type="NCBI Taxonomy" id="61459"/>
    <lineage>
        <taxon>Eukaryota</taxon>
        <taxon>Fungi</taxon>
        <taxon>Dikarya</taxon>
        <taxon>Ascomycota</taxon>
        <taxon>Pezizomycotina</taxon>
        <taxon>Dothideomycetes</taxon>
        <taxon>Dothideomycetes incertae sedis</taxon>
        <taxon>Coniosporium</taxon>
    </lineage>
</organism>
<dbReference type="InterPro" id="IPR013087">
    <property type="entry name" value="Znf_C2H2_type"/>
</dbReference>
<feature type="region of interest" description="Disordered" evidence="2">
    <location>
        <begin position="173"/>
        <end position="196"/>
    </location>
</feature>
<sequence>MEYAPMDTTDHCQASTASYSGSGFLTPLSTPYEGRRDSIISSQSVLSYAQSFSSVSDAYSPHQMPSTPQNGVDALSESFFYATSGLNFEDLSPRHGLARFPESCVKESLLPLRNVPSNTDNGLLDYRTHGWEMVQRPELEGSLSLTCPVYDCTMPASGDFSLALQSMLDPHTSGEPVRSALESFNSPTSWEGEPISSSTGSFIQVQYPTEDQSMLDGINASYSLTPAASHQWAMPILDSRIHNLTVVPSDTSVDLETDGFVHIPNDVADGGFCSLEQYPPSSPCPIDPHAGAERSCLDIKPMHDHVHSEDDSSTRAVWGGSKVARSVYTTRTGGKGLKKERRRAGVSRRKSKARPYCTRRLDGGEVYLEYDGDWVRRNGKDVPCEGPQKKHFCDEKIGNQICRKAFNRPEHLKRHKDTHSDQRRFECVLGPNCNSRNPKKCQGDGNRKFGRNDNCNDHYKTHLRKSTAGRNTRFDNPRDLFDIIKAKKTPEEAEKLIDRLVNWMKGDEERKRDKGEAMIWEDYWEEHWYWVKTEKGKNELRRKGRF</sequence>
<gene>
    <name evidence="4" type="ORF">H2201_002677</name>
</gene>
<keyword evidence="1" id="KW-0862">Zinc</keyword>
<protein>
    <recommendedName>
        <fullName evidence="3">C2H2-type domain-containing protein</fullName>
    </recommendedName>
</protein>
<evidence type="ECO:0000256" key="2">
    <source>
        <dbReference type="SAM" id="MobiDB-lite"/>
    </source>
</evidence>
<evidence type="ECO:0000259" key="3">
    <source>
        <dbReference type="PROSITE" id="PS50157"/>
    </source>
</evidence>